<dbReference type="Gene3D" id="3.40.190.10">
    <property type="entry name" value="Periplasmic binding protein-like II"/>
    <property type="match status" value="2"/>
</dbReference>
<keyword evidence="4" id="KW-1185">Reference proteome</keyword>
<dbReference type="SUPFAM" id="SSF53850">
    <property type="entry name" value="Periplasmic binding protein-like II"/>
    <property type="match status" value="1"/>
</dbReference>
<dbReference type="EMBL" id="BMMI01000001">
    <property type="protein sequence ID" value="GGL52512.1"/>
    <property type="molecule type" value="Genomic_DNA"/>
</dbReference>
<evidence type="ECO:0000256" key="2">
    <source>
        <dbReference type="SAM" id="SignalP"/>
    </source>
</evidence>
<feature type="chain" id="PRO_5046377058" description="Extracellular solute-binding protein" evidence="2">
    <location>
        <begin position="20"/>
        <end position="372"/>
    </location>
</feature>
<evidence type="ECO:0000313" key="3">
    <source>
        <dbReference type="EMBL" id="GGL52512.1"/>
    </source>
</evidence>
<dbReference type="Proteomes" id="UP000648663">
    <property type="component" value="Unassembled WGS sequence"/>
</dbReference>
<protein>
    <recommendedName>
        <fullName evidence="5">Extracellular solute-binding protein</fullName>
    </recommendedName>
</protein>
<dbReference type="PANTHER" id="PTHR30006">
    <property type="entry name" value="THIAMINE-BINDING PERIPLASMIC PROTEIN-RELATED"/>
    <property type="match status" value="1"/>
</dbReference>
<reference evidence="4" key="1">
    <citation type="journal article" date="2019" name="Int. J. Syst. Evol. Microbiol.">
        <title>The Global Catalogue of Microorganisms (GCM) 10K type strain sequencing project: providing services to taxonomists for standard genome sequencing and annotation.</title>
        <authorList>
            <consortium name="The Broad Institute Genomics Platform"/>
            <consortium name="The Broad Institute Genome Sequencing Center for Infectious Disease"/>
            <person name="Wu L."/>
            <person name="Ma J."/>
        </authorList>
    </citation>
    <scope>NUCLEOTIDE SEQUENCE [LARGE SCALE GENOMIC DNA]</scope>
    <source>
        <strain evidence="4">CGMCC 4.5581</strain>
    </source>
</reference>
<dbReference type="Pfam" id="PF13343">
    <property type="entry name" value="SBP_bac_6"/>
    <property type="match status" value="1"/>
</dbReference>
<name>A0ABQ2FTD4_9ACTN</name>
<accession>A0ABQ2FTD4</accession>
<comment type="caution">
    <text evidence="3">The sequence shown here is derived from an EMBL/GenBank/DDBJ whole genome shotgun (WGS) entry which is preliminary data.</text>
</comment>
<evidence type="ECO:0000313" key="4">
    <source>
        <dbReference type="Proteomes" id="UP000648663"/>
    </source>
</evidence>
<keyword evidence="1 2" id="KW-0732">Signal</keyword>
<gene>
    <name evidence="3" type="ORF">GCM10011589_05800</name>
</gene>
<feature type="signal peptide" evidence="2">
    <location>
        <begin position="1"/>
        <end position="19"/>
    </location>
</feature>
<evidence type="ECO:0000256" key="1">
    <source>
        <dbReference type="ARBA" id="ARBA00022729"/>
    </source>
</evidence>
<sequence>MSRRSTWIGLGTASLLLMSACGGSPTSGGGGGGSTEATDAEGVYAEIGELTGSERRDRLVELAAEEGNALSIYTSLNADIADIVVPEFEEEFGIDVDLYRADSETILQRILQESSAQFAGADVVETNATELAVIANEGLTGDYQGEQRDKVNEDFQYEGWTPTRFNIFAPAWNTNAVAGDLVPTTWEDLADPKYDGILSLEVGDYDWYMTLYGYFQDQGMSDADIDAMFAAMVDGAKIAKGHSGQVELLSAGEFGVVAASYTYLTEKARATGAPVDDQPFVEPVVARANGGGVMRASEHPATAMLFMDWYLEDGQQVLLDNGLTPSVMPDGSDPLAGLEVQPVDVQQLLDEGAEWSDRYAEVVRGGEQLPEN</sequence>
<proteinExistence type="predicted"/>
<organism evidence="3 4">
    <name type="scientific">Modestobacter marinus</name>
    <dbReference type="NCBI Taxonomy" id="477641"/>
    <lineage>
        <taxon>Bacteria</taxon>
        <taxon>Bacillati</taxon>
        <taxon>Actinomycetota</taxon>
        <taxon>Actinomycetes</taxon>
        <taxon>Geodermatophilales</taxon>
        <taxon>Geodermatophilaceae</taxon>
        <taxon>Modestobacter</taxon>
    </lineage>
</organism>
<dbReference type="PANTHER" id="PTHR30006:SF2">
    <property type="entry name" value="ABC TRANSPORTER SUBSTRATE-BINDING PROTEIN"/>
    <property type="match status" value="1"/>
</dbReference>
<evidence type="ECO:0008006" key="5">
    <source>
        <dbReference type="Google" id="ProtNLM"/>
    </source>
</evidence>
<dbReference type="PROSITE" id="PS51257">
    <property type="entry name" value="PROKAR_LIPOPROTEIN"/>
    <property type="match status" value="1"/>
</dbReference>